<dbReference type="Proteomes" id="UP000828251">
    <property type="component" value="Unassembled WGS sequence"/>
</dbReference>
<dbReference type="SMART" id="SM00316">
    <property type="entry name" value="S1"/>
    <property type="match status" value="2"/>
</dbReference>
<evidence type="ECO:0000256" key="8">
    <source>
        <dbReference type="ARBA" id="ARBA00022946"/>
    </source>
</evidence>
<evidence type="ECO:0000256" key="12">
    <source>
        <dbReference type="ARBA" id="ARBA00065253"/>
    </source>
</evidence>
<feature type="compositionally biased region" description="Polar residues" evidence="16">
    <location>
        <begin position="622"/>
        <end position="634"/>
    </location>
</feature>
<dbReference type="InterPro" id="IPR003029">
    <property type="entry name" value="S1_domain"/>
</dbReference>
<keyword evidence="8" id="KW-0809">Transit peptide</keyword>
<comment type="subunit">
    <text evidence="13">Component of the chloroplast ribosome 30S and 70S subunits, as well as polysomes.</text>
</comment>
<evidence type="ECO:0000256" key="1">
    <source>
        <dbReference type="ARBA" id="ARBA00004229"/>
    </source>
</evidence>
<dbReference type="AlphaFoldDB" id="A0A9D3UTJ4"/>
<comment type="function">
    <text evidence="9 14 15">Associates with the EF-Tu.GDP complex and induces the exchange of GDP to GTP. It remains bound to the aminoacyl-tRNA.EF-Tu.GTP complex up to the GTP hydrolysis stage on the ribosome.</text>
</comment>
<evidence type="ECO:0000313" key="19">
    <source>
        <dbReference type="Proteomes" id="UP000828251"/>
    </source>
</evidence>
<dbReference type="InterPro" id="IPR001816">
    <property type="entry name" value="Transl_elong_EFTs/EF1B"/>
</dbReference>
<name>A0A9D3UTJ4_9ROSI</name>
<evidence type="ECO:0000256" key="13">
    <source>
        <dbReference type="ARBA" id="ARBA00065880"/>
    </source>
</evidence>
<keyword evidence="19" id="KW-1185">Reference proteome</keyword>
<comment type="similarity">
    <text evidence="2 14 15">Belongs to the EF-Ts family.</text>
</comment>
<evidence type="ECO:0000256" key="15">
    <source>
        <dbReference type="RuleBase" id="RU000642"/>
    </source>
</evidence>
<evidence type="ECO:0000256" key="6">
    <source>
        <dbReference type="ARBA" id="ARBA00022768"/>
    </source>
</evidence>
<evidence type="ECO:0000256" key="2">
    <source>
        <dbReference type="ARBA" id="ARBA00005532"/>
    </source>
</evidence>
<feature type="region of interest" description="Disordered" evidence="16">
    <location>
        <begin position="409"/>
        <end position="634"/>
    </location>
</feature>
<accession>A0A9D3UTJ4</accession>
<dbReference type="PROSITE" id="PS01127">
    <property type="entry name" value="EF_TS_2"/>
    <property type="match status" value="2"/>
</dbReference>
<evidence type="ECO:0000256" key="4">
    <source>
        <dbReference type="ARBA" id="ARBA00022640"/>
    </source>
</evidence>
<dbReference type="InterPro" id="IPR012340">
    <property type="entry name" value="NA-bd_OB-fold"/>
</dbReference>
<dbReference type="InterPro" id="IPR014039">
    <property type="entry name" value="Transl_elong_EFTs/EF1B_dimer"/>
</dbReference>
<dbReference type="PROSITE" id="PS01126">
    <property type="entry name" value="EF_TS_1"/>
    <property type="match status" value="2"/>
</dbReference>
<dbReference type="Gene3D" id="1.10.8.10">
    <property type="entry name" value="DNA helicase RuvA subunit, C-terminal domain"/>
    <property type="match status" value="2"/>
</dbReference>
<feature type="compositionally biased region" description="Acidic residues" evidence="16">
    <location>
        <begin position="413"/>
        <end position="423"/>
    </location>
</feature>
<organism evidence="18 19">
    <name type="scientific">Gossypium stocksii</name>
    <dbReference type="NCBI Taxonomy" id="47602"/>
    <lineage>
        <taxon>Eukaryota</taxon>
        <taxon>Viridiplantae</taxon>
        <taxon>Streptophyta</taxon>
        <taxon>Embryophyta</taxon>
        <taxon>Tracheophyta</taxon>
        <taxon>Spermatophyta</taxon>
        <taxon>Magnoliopsida</taxon>
        <taxon>eudicotyledons</taxon>
        <taxon>Gunneridae</taxon>
        <taxon>Pentapetalae</taxon>
        <taxon>rosids</taxon>
        <taxon>malvids</taxon>
        <taxon>Malvales</taxon>
        <taxon>Malvaceae</taxon>
        <taxon>Malvoideae</taxon>
        <taxon>Gossypium</taxon>
    </lineage>
</organism>
<dbReference type="HAMAP" id="MF_00050">
    <property type="entry name" value="EF_Ts"/>
    <property type="match status" value="2"/>
</dbReference>
<dbReference type="CDD" id="cd14275">
    <property type="entry name" value="UBA_EF-Ts"/>
    <property type="match status" value="2"/>
</dbReference>
<dbReference type="GO" id="GO:0005739">
    <property type="term" value="C:mitochondrion"/>
    <property type="evidence" value="ECO:0007669"/>
    <property type="project" value="UniProtKB-SubCell"/>
</dbReference>
<dbReference type="InterPro" id="IPR018101">
    <property type="entry name" value="Transl_elong_Ts_CS"/>
</dbReference>
<evidence type="ECO:0000256" key="3">
    <source>
        <dbReference type="ARBA" id="ARBA00022528"/>
    </source>
</evidence>
<dbReference type="FunFam" id="1.10.8.10:FF:000001">
    <property type="entry name" value="Elongation factor Ts"/>
    <property type="match status" value="2"/>
</dbReference>
<dbReference type="PANTHER" id="PTHR11741:SF10">
    <property type="entry name" value="POLYPROTEIN OF EF-TS, CHLOROPLASTIC"/>
    <property type="match status" value="1"/>
</dbReference>
<evidence type="ECO:0000256" key="14">
    <source>
        <dbReference type="HAMAP-Rule" id="MF_03135"/>
    </source>
</evidence>
<dbReference type="NCBIfam" id="TIGR00116">
    <property type="entry name" value="tsf"/>
    <property type="match status" value="3"/>
</dbReference>
<evidence type="ECO:0000256" key="9">
    <source>
        <dbReference type="ARBA" id="ARBA00025453"/>
    </source>
</evidence>
<keyword evidence="5" id="KW-0677">Repeat</keyword>
<keyword evidence="7 14" id="KW-0648">Protein biosynthesis</keyword>
<comment type="subunit">
    <text evidence="11">Associates transiently with chloroplast polysomes.</text>
</comment>
<comment type="subcellular location">
    <subcellularLocation>
        <location evidence="14">Mitochondrion</location>
    </subcellularLocation>
    <subcellularLocation>
        <location evidence="1">Plastid</location>
        <location evidence="1">Chloroplast</location>
    </subcellularLocation>
</comment>
<dbReference type="Pfam" id="PF00575">
    <property type="entry name" value="S1"/>
    <property type="match status" value="2"/>
</dbReference>
<dbReference type="GO" id="GO:0003746">
    <property type="term" value="F:translation elongation factor activity"/>
    <property type="evidence" value="ECO:0007669"/>
    <property type="project" value="UniProtKB-UniRule"/>
</dbReference>
<dbReference type="OrthoDB" id="277235at2759"/>
<evidence type="ECO:0000256" key="11">
    <source>
        <dbReference type="ARBA" id="ARBA00063456"/>
    </source>
</evidence>
<dbReference type="InterPro" id="IPR009060">
    <property type="entry name" value="UBA-like_sf"/>
</dbReference>
<dbReference type="SUPFAM" id="SSF46934">
    <property type="entry name" value="UBA-like"/>
    <property type="match status" value="2"/>
</dbReference>
<comment type="caution">
    <text evidence="18">The sequence shown here is derived from an EMBL/GenBank/DDBJ whole genome shotgun (WGS) entry which is preliminary data.</text>
</comment>
<evidence type="ECO:0000259" key="17">
    <source>
        <dbReference type="PROSITE" id="PS50126"/>
    </source>
</evidence>
<feature type="region of interest" description="Disordered" evidence="16">
    <location>
        <begin position="86"/>
        <end position="139"/>
    </location>
</feature>
<reference evidence="18 19" key="1">
    <citation type="journal article" date="2021" name="Plant Biotechnol. J.">
        <title>Multi-omics assisted identification of the key and species-specific regulatory components of drought-tolerant mechanisms in Gossypium stocksii.</title>
        <authorList>
            <person name="Yu D."/>
            <person name="Ke L."/>
            <person name="Zhang D."/>
            <person name="Wu Y."/>
            <person name="Sun Y."/>
            <person name="Mei J."/>
            <person name="Sun J."/>
            <person name="Sun Y."/>
        </authorList>
    </citation>
    <scope>NUCLEOTIDE SEQUENCE [LARGE SCALE GENOMIC DNA]</scope>
    <source>
        <strain evidence="19">cv. E1</strain>
        <tissue evidence="18">Leaf</tissue>
    </source>
</reference>
<dbReference type="GO" id="GO:0003729">
    <property type="term" value="F:mRNA binding"/>
    <property type="evidence" value="ECO:0007669"/>
    <property type="project" value="UniProtKB-ARBA"/>
</dbReference>
<dbReference type="GO" id="GO:0009507">
    <property type="term" value="C:chloroplast"/>
    <property type="evidence" value="ECO:0007669"/>
    <property type="project" value="UniProtKB-SubCell"/>
</dbReference>
<evidence type="ECO:0000256" key="16">
    <source>
        <dbReference type="SAM" id="MobiDB-lite"/>
    </source>
</evidence>
<protein>
    <recommendedName>
        <fullName evidence="14">Elongation factor Ts, mitochondrial</fullName>
        <shortName evidence="14">EF-Ts</shortName>
        <shortName evidence="14">EF-TsMt</shortName>
    </recommendedName>
</protein>
<dbReference type="Gene3D" id="1.10.286.20">
    <property type="match status" value="2"/>
</dbReference>
<feature type="compositionally biased region" description="Polar residues" evidence="16">
    <location>
        <begin position="89"/>
        <end position="98"/>
    </location>
</feature>
<evidence type="ECO:0000256" key="7">
    <source>
        <dbReference type="ARBA" id="ARBA00022917"/>
    </source>
</evidence>
<keyword evidence="3" id="KW-0150">Chloroplast</keyword>
<keyword evidence="14" id="KW-0496">Mitochondrion</keyword>
<feature type="compositionally biased region" description="Polar residues" evidence="16">
    <location>
        <begin position="111"/>
        <end position="124"/>
    </location>
</feature>
<dbReference type="SUPFAM" id="SSF54713">
    <property type="entry name" value="Elongation factor Ts (EF-Ts), dimerisation domain"/>
    <property type="match status" value="2"/>
</dbReference>
<dbReference type="FunFam" id="2.40.50.140:FF:000250">
    <property type="entry name" value="Elongation factor Ts, mitochondrial"/>
    <property type="match status" value="1"/>
</dbReference>
<dbReference type="InterPro" id="IPR036402">
    <property type="entry name" value="EF-Ts_dimer_sf"/>
</dbReference>
<dbReference type="FunFam" id="1.10.286.20:FF:000001">
    <property type="entry name" value="Elongation factor Ts"/>
    <property type="match status" value="2"/>
</dbReference>
<feature type="domain" description="S1 motif" evidence="17">
    <location>
        <begin position="260"/>
        <end position="329"/>
    </location>
</feature>
<feature type="compositionally biased region" description="Basic and acidic residues" evidence="16">
    <location>
        <begin position="215"/>
        <end position="237"/>
    </location>
</feature>
<evidence type="ECO:0000313" key="18">
    <source>
        <dbReference type="EMBL" id="KAH1057183.1"/>
    </source>
</evidence>
<keyword evidence="4" id="KW-0934">Plastid</keyword>
<feature type="compositionally biased region" description="Basic and acidic residues" evidence="16">
    <location>
        <begin position="581"/>
        <end position="601"/>
    </location>
</feature>
<sequence length="1083" mass="117942">MTPVIPCSVGNITFIPGAACTVRKNTSLTRCSSSRKHTRYALPSQRFILPLSTSVTSFRKYGTGYALHGNLGICLSTTGTDVAVEESDSSVTKVSSGGSEIPSDAVETSEDSTSQPDSTPPTQSKRARPVRKSEMPPVKNEELIPGAMFTGKVRSIQPFGAFVDFGAFTDGLVHVSRLSNSFVKDVASVVSVGQEVQVRLVEVNTESGRISLSMRENDDASKRQPRKDGPASTDKARPSRKNASKSSSKKDFKSSKFVKGQELDGMVKNLTRSGAFISLPEGEEGFLPQSEEADDGLMSMMGNSSLQIGQEVKVRVLRITRGQVTLTMKKEEDDDKLDSQLSQGVVYAATNPFMLAFRKNKEIAAFLDQREKAEKVEVQLAANVEITTVSTAVDETVVKETDTIAEIANRDEETAEKEIDDSFEALSPESSGQVPLADVVESDEIAGSSGEVVDQVTSENSVDEESTQKDVVQEEAPLAEDEISAAASVQEEEIGSIPEEQVETPLAEDKTPSAASVQEEEIGAVPDENGNVASSVVQLDVTDPKDVEDTVENEASPDPPQESADDQIKSSGSEAVEEVENQPKDTKDEVQIETPVSKDEIPSTSEVEEADSAPQKNDEVTDSNGSMSKENVTTAATISPALVKQLREETGAGMMDCKKALTETGGDIVKAQEFLRKKGLASAEKKSSRVTAEGRIGSYIHDSRIGILVEVNCETDFVSRGDIFKELVDDLAMQVAACPQVQYLVPEDVPEEIVNKEREIEMQKEDLLSKPEQIRSKIVEGRIQKRIDELALLEQPYIKNDKMVVKDWVKQTIATIGENIKVKRFVRFNLGEGLEKKSQDFAAEVAAQTAAKPISTSGKEQSTSVEVKETDEKPKAAVSAALVKQLREETGAGMMDCKKALSETGGDLDKAQEYLRKKGLSTADKKSSRLAAEGRIGSYIHDSRIGVLIEVNCETDFVARSEKFKELVDDLAMQVVASPQVQFVSIEDIPESIVSKEKELEMQRDDLASKPENIREKIVEGRVSKRLGELALLEQPFIKDDSLLVKDLVKQTVAALGENIKVRRFVRFTLGETTEYTKTGTEA</sequence>
<evidence type="ECO:0000256" key="10">
    <source>
        <dbReference type="ARBA" id="ARBA00056139"/>
    </source>
</evidence>
<comment type="function">
    <text evidence="10">Binds to psbD and psbA 5'-untranslated regions (UTRs) in vitro.</text>
</comment>
<dbReference type="Gene3D" id="2.40.50.140">
    <property type="entry name" value="Nucleic acid-binding proteins"/>
    <property type="match status" value="2"/>
</dbReference>
<gene>
    <name evidence="14" type="primary">EFTS</name>
    <name evidence="18" type="ORF">J1N35_035248</name>
</gene>
<evidence type="ECO:0000256" key="5">
    <source>
        <dbReference type="ARBA" id="ARBA00022737"/>
    </source>
</evidence>
<dbReference type="EMBL" id="JAIQCV010000010">
    <property type="protein sequence ID" value="KAH1057183.1"/>
    <property type="molecule type" value="Genomic_DNA"/>
</dbReference>
<dbReference type="FunFam" id="2.40.50.140:FF:000051">
    <property type="entry name" value="RNA-binding transcriptional accessory protein"/>
    <property type="match status" value="1"/>
</dbReference>
<dbReference type="PANTHER" id="PTHR11741">
    <property type="entry name" value="ELONGATION FACTOR TS"/>
    <property type="match status" value="1"/>
</dbReference>
<feature type="domain" description="S1 motif" evidence="17">
    <location>
        <begin position="146"/>
        <end position="215"/>
    </location>
</feature>
<proteinExistence type="inferred from homology"/>
<comment type="subunit">
    <text evidence="12">Component of the chloroplast ribosome 70S subunit, and at low levels, present in polysomes.</text>
</comment>
<dbReference type="Gene3D" id="3.30.479.20">
    <property type="entry name" value="Elongation factor Ts, dimerisation domain"/>
    <property type="match status" value="2"/>
</dbReference>
<dbReference type="Pfam" id="PF00889">
    <property type="entry name" value="EF_TS"/>
    <property type="match status" value="2"/>
</dbReference>
<dbReference type="SUPFAM" id="SSF50249">
    <property type="entry name" value="Nucleic acid-binding proteins"/>
    <property type="match status" value="2"/>
</dbReference>
<dbReference type="PROSITE" id="PS50126">
    <property type="entry name" value="S1"/>
    <property type="match status" value="2"/>
</dbReference>
<dbReference type="GO" id="GO:0070125">
    <property type="term" value="P:mitochondrial translational elongation"/>
    <property type="evidence" value="ECO:0007669"/>
    <property type="project" value="TreeGrafter"/>
</dbReference>
<keyword evidence="6 14" id="KW-0251">Elongation factor</keyword>
<feature type="region of interest" description="Disordered" evidence="16">
    <location>
        <begin position="211"/>
        <end position="256"/>
    </location>
</feature>